<dbReference type="Ensembl" id="ENSSSCT00015005354.1">
    <property type="protein sequence ID" value="ENSSSCP00015002108.1"/>
    <property type="gene ID" value="ENSSSCG00015004050.1"/>
</dbReference>
<proteinExistence type="predicted"/>
<feature type="region of interest" description="Disordered" evidence="1">
    <location>
        <begin position="114"/>
        <end position="235"/>
    </location>
</feature>
<organism evidence="2 3">
    <name type="scientific">Sus scrofa</name>
    <name type="common">Pig</name>
    <dbReference type="NCBI Taxonomy" id="9823"/>
    <lineage>
        <taxon>Eukaryota</taxon>
        <taxon>Metazoa</taxon>
        <taxon>Chordata</taxon>
        <taxon>Craniata</taxon>
        <taxon>Vertebrata</taxon>
        <taxon>Euteleostomi</taxon>
        <taxon>Mammalia</taxon>
        <taxon>Eutheria</taxon>
        <taxon>Laurasiatheria</taxon>
        <taxon>Artiodactyla</taxon>
        <taxon>Suina</taxon>
        <taxon>Suidae</taxon>
        <taxon>Sus</taxon>
    </lineage>
</organism>
<dbReference type="Proteomes" id="UP000694726">
    <property type="component" value="Unplaced"/>
</dbReference>
<feature type="compositionally biased region" description="Basic and acidic residues" evidence="1">
    <location>
        <begin position="217"/>
        <end position="231"/>
    </location>
</feature>
<protein>
    <submittedName>
        <fullName evidence="2">Uncharacterized protein</fullName>
    </submittedName>
</protein>
<feature type="region of interest" description="Disordered" evidence="1">
    <location>
        <begin position="311"/>
        <end position="339"/>
    </location>
</feature>
<evidence type="ECO:0000313" key="3">
    <source>
        <dbReference type="Proteomes" id="UP000694726"/>
    </source>
</evidence>
<accession>A0A8D0ME02</accession>
<reference evidence="2" key="1">
    <citation type="submission" date="2025-08" db="UniProtKB">
        <authorList>
            <consortium name="Ensembl"/>
        </authorList>
    </citation>
    <scope>IDENTIFICATION</scope>
</reference>
<feature type="compositionally biased region" description="Basic residues" evidence="1">
    <location>
        <begin position="1"/>
        <end position="10"/>
    </location>
</feature>
<evidence type="ECO:0000313" key="2">
    <source>
        <dbReference type="Ensembl" id="ENSSSCP00015002108.1"/>
    </source>
</evidence>
<dbReference type="AlphaFoldDB" id="A0A8D0ME02"/>
<sequence>MTFLKKKKKRSGPESRRRPGRSPLGPQGAHRGPGIQTQNQGEVVGRRGIPISANGSVSAWTGPGRESSGGLTFALDSASPALLLRGSQGLAGGEGQTPARLSALSVGLELGALGDRQGDEDLGGIIRGHDHQAGVGQGLGKGVPGQHGIRKREEQRAPAGAPAPGQATPQHGGQGQGVSRQGQDQVGREVPKQEAVVRESGQDDQEQEAGLQGRQAKGPEVEQVGRGEGGHAWRRQGWEGRVSLLLPCLASPSSPRGRAPGPHPGPGHTTRLLHYNAGLLVVPSSCGGCQRGLKKPPDSHPYSVWPLVGSTHQAHSRPRASARVGPLPGRAFPGRAHGRSCTPSRRYLLGEAVLDSCPQDCDP</sequence>
<evidence type="ECO:0000256" key="1">
    <source>
        <dbReference type="SAM" id="MobiDB-lite"/>
    </source>
</evidence>
<feature type="compositionally biased region" description="Gly residues" evidence="1">
    <location>
        <begin position="135"/>
        <end position="145"/>
    </location>
</feature>
<name>A0A8D0ME02_PIG</name>
<feature type="region of interest" description="Disordered" evidence="1">
    <location>
        <begin position="1"/>
        <end position="72"/>
    </location>
</feature>
<feature type="compositionally biased region" description="Low complexity" evidence="1">
    <location>
        <begin position="157"/>
        <end position="185"/>
    </location>
</feature>
<feature type="compositionally biased region" description="Basic and acidic residues" evidence="1">
    <location>
        <begin position="186"/>
        <end position="201"/>
    </location>
</feature>